<dbReference type="EMBL" id="CAJEWE010000010">
    <property type="protein sequence ID" value="CAD2075581.1"/>
    <property type="molecule type" value="Genomic_DNA"/>
</dbReference>
<dbReference type="GO" id="GO:0004637">
    <property type="term" value="F:phosphoribosylamine-glycine ligase activity"/>
    <property type="evidence" value="ECO:0007669"/>
    <property type="project" value="UniProtKB-UniRule"/>
</dbReference>
<dbReference type="InterPro" id="IPR020562">
    <property type="entry name" value="PRibGlycinamide_synth_N"/>
</dbReference>
<dbReference type="InterPro" id="IPR037123">
    <property type="entry name" value="PRibGlycinamide_synth_C_sf"/>
</dbReference>
<dbReference type="EC" id="6.3.4.13" evidence="4 12"/>
<dbReference type="Proteomes" id="UP000521032">
    <property type="component" value="Unassembled WGS sequence"/>
</dbReference>
<evidence type="ECO:0000313" key="15">
    <source>
        <dbReference type="EMBL" id="CAD2075581.1"/>
    </source>
</evidence>
<dbReference type="InterPro" id="IPR020560">
    <property type="entry name" value="PRibGlycinamide_synth_C-dom"/>
</dbReference>
<comment type="caution">
    <text evidence="15">The sequence shown here is derived from an EMBL/GenBank/DDBJ whole genome shotgun (WGS) entry which is preliminary data.</text>
</comment>
<keyword evidence="16" id="KW-1185">Reference proteome</keyword>
<evidence type="ECO:0000256" key="2">
    <source>
        <dbReference type="ARBA" id="ARBA00001946"/>
    </source>
</evidence>
<protein>
    <recommendedName>
        <fullName evidence="4 12">Phosphoribosylamine--glycine ligase</fullName>
        <ecNumber evidence="4 12">6.3.4.13</ecNumber>
    </recommendedName>
    <alternativeName>
        <fullName evidence="12">GARS</fullName>
    </alternativeName>
    <alternativeName>
        <fullName evidence="10 12">Glycinamide ribonucleotide synthetase</fullName>
    </alternativeName>
    <alternativeName>
        <fullName evidence="11 12">Phosphoribosylglycinamide synthetase</fullName>
    </alternativeName>
</protein>
<evidence type="ECO:0000256" key="4">
    <source>
        <dbReference type="ARBA" id="ARBA00013255"/>
    </source>
</evidence>
<evidence type="ECO:0000256" key="7">
    <source>
        <dbReference type="ARBA" id="ARBA00022755"/>
    </source>
</evidence>
<dbReference type="PANTHER" id="PTHR43472">
    <property type="entry name" value="PHOSPHORIBOSYLAMINE--GLYCINE LIGASE"/>
    <property type="match status" value="1"/>
</dbReference>
<dbReference type="Gene3D" id="3.40.50.20">
    <property type="match status" value="1"/>
</dbReference>
<dbReference type="InterPro" id="IPR020559">
    <property type="entry name" value="PRibGlycinamide_synth_CS"/>
</dbReference>
<dbReference type="GO" id="GO:0009113">
    <property type="term" value="P:purine nucleobase biosynthetic process"/>
    <property type="evidence" value="ECO:0007669"/>
    <property type="project" value="InterPro"/>
</dbReference>
<dbReference type="RefSeq" id="WP_186086706.1">
    <property type="nucleotide sequence ID" value="NZ_BMDB01000001.1"/>
</dbReference>
<dbReference type="InterPro" id="IPR013815">
    <property type="entry name" value="ATP_grasp_subdomain_1"/>
</dbReference>
<comment type="pathway">
    <text evidence="3 12">Purine metabolism; IMP biosynthesis via de novo pathway; N(1)-(5-phospho-D-ribosyl)glycinamide from 5-phospho-alpha-D-ribose 1-diphosphate: step 2/2.</text>
</comment>
<accession>A0A6V7RCV9</accession>
<gene>
    <name evidence="15" type="primary">purD_2</name>
    <name evidence="12" type="synonym">purD</name>
    <name evidence="15" type="ORF">JEOSCH030_00866</name>
</gene>
<dbReference type="GO" id="GO:0006189">
    <property type="term" value="P:'de novo' IMP biosynthetic process"/>
    <property type="evidence" value="ECO:0007669"/>
    <property type="project" value="UniProtKB-UniRule"/>
</dbReference>
<evidence type="ECO:0000256" key="9">
    <source>
        <dbReference type="ARBA" id="ARBA00038345"/>
    </source>
</evidence>
<dbReference type="SUPFAM" id="SSF51246">
    <property type="entry name" value="Rudiment single hybrid motif"/>
    <property type="match status" value="1"/>
</dbReference>
<evidence type="ECO:0000256" key="1">
    <source>
        <dbReference type="ARBA" id="ARBA00001936"/>
    </source>
</evidence>
<reference evidence="15 16" key="1">
    <citation type="submission" date="2020-07" db="EMBL/GenBank/DDBJ databases">
        <authorList>
            <person name="Criscuolo A."/>
        </authorList>
    </citation>
    <scope>NUCLEOTIDE SEQUENCE [LARGE SCALE GENOMIC DNA]</scope>
    <source>
        <strain evidence="16">CIP 111030</strain>
    </source>
</reference>
<comment type="cofactor">
    <cofactor evidence="2">
        <name>Mg(2+)</name>
        <dbReference type="ChEBI" id="CHEBI:18420"/>
    </cofactor>
</comment>
<evidence type="ECO:0000313" key="16">
    <source>
        <dbReference type="Proteomes" id="UP000521032"/>
    </source>
</evidence>
<evidence type="ECO:0000256" key="5">
    <source>
        <dbReference type="ARBA" id="ARBA00022598"/>
    </source>
</evidence>
<dbReference type="SMART" id="SM01210">
    <property type="entry name" value="GARS_C"/>
    <property type="match status" value="1"/>
</dbReference>
<dbReference type="Gene3D" id="3.90.600.10">
    <property type="entry name" value="Phosphoribosylglycinamide synthetase, C-terminal domain"/>
    <property type="match status" value="1"/>
</dbReference>
<keyword evidence="7 12" id="KW-0658">Purine biosynthesis</keyword>
<comment type="catalytic activity">
    <reaction evidence="12">
        <text>5-phospho-beta-D-ribosylamine + glycine + ATP = N(1)-(5-phospho-beta-D-ribosyl)glycinamide + ADP + phosphate + H(+)</text>
        <dbReference type="Rhea" id="RHEA:17453"/>
        <dbReference type="ChEBI" id="CHEBI:15378"/>
        <dbReference type="ChEBI" id="CHEBI:30616"/>
        <dbReference type="ChEBI" id="CHEBI:43474"/>
        <dbReference type="ChEBI" id="CHEBI:57305"/>
        <dbReference type="ChEBI" id="CHEBI:58681"/>
        <dbReference type="ChEBI" id="CHEBI:143788"/>
        <dbReference type="ChEBI" id="CHEBI:456216"/>
        <dbReference type="EC" id="6.3.4.13"/>
    </reaction>
</comment>
<dbReference type="UniPathway" id="UPA00074">
    <property type="reaction ID" value="UER00125"/>
</dbReference>
<dbReference type="InterPro" id="IPR016185">
    <property type="entry name" value="PreATP-grasp_dom_sf"/>
</dbReference>
<comment type="cofactor">
    <cofactor evidence="1">
        <name>Mn(2+)</name>
        <dbReference type="ChEBI" id="CHEBI:29035"/>
    </cofactor>
</comment>
<dbReference type="GO" id="GO:0046872">
    <property type="term" value="F:metal ion binding"/>
    <property type="evidence" value="ECO:0007669"/>
    <property type="project" value="InterPro"/>
</dbReference>
<feature type="domain" description="ATP-grasp" evidence="14">
    <location>
        <begin position="109"/>
        <end position="317"/>
    </location>
</feature>
<comment type="similarity">
    <text evidence="9 12">Belongs to the GARS family.</text>
</comment>
<evidence type="ECO:0000256" key="3">
    <source>
        <dbReference type="ARBA" id="ARBA00005174"/>
    </source>
</evidence>
<evidence type="ECO:0000256" key="6">
    <source>
        <dbReference type="ARBA" id="ARBA00022741"/>
    </source>
</evidence>
<dbReference type="InterPro" id="IPR011761">
    <property type="entry name" value="ATP-grasp"/>
</dbReference>
<proteinExistence type="inferred from homology"/>
<dbReference type="PANTHER" id="PTHR43472:SF1">
    <property type="entry name" value="PHOSPHORIBOSYLAMINE--GLYCINE LIGASE, CHLOROPLASTIC"/>
    <property type="match status" value="1"/>
</dbReference>
<dbReference type="HAMAP" id="MF_00138">
    <property type="entry name" value="GARS"/>
    <property type="match status" value="1"/>
</dbReference>
<dbReference type="Gene3D" id="3.30.470.20">
    <property type="entry name" value="ATP-grasp fold, B domain"/>
    <property type="match status" value="1"/>
</dbReference>
<evidence type="ECO:0000256" key="10">
    <source>
        <dbReference type="ARBA" id="ARBA00042242"/>
    </source>
</evidence>
<dbReference type="InterPro" id="IPR020561">
    <property type="entry name" value="PRibGlycinamid_synth_ATP-grasp"/>
</dbReference>
<dbReference type="Gene3D" id="3.30.1490.20">
    <property type="entry name" value="ATP-grasp fold, A domain"/>
    <property type="match status" value="1"/>
</dbReference>
<dbReference type="PROSITE" id="PS00184">
    <property type="entry name" value="GARS"/>
    <property type="match status" value="1"/>
</dbReference>
<evidence type="ECO:0000259" key="14">
    <source>
        <dbReference type="PROSITE" id="PS50975"/>
    </source>
</evidence>
<organism evidence="15 16">
    <name type="scientific">Phocicoccus schoeneichii</name>
    <dbReference type="NCBI Taxonomy" id="1812261"/>
    <lineage>
        <taxon>Bacteria</taxon>
        <taxon>Bacillati</taxon>
        <taxon>Bacillota</taxon>
        <taxon>Bacilli</taxon>
        <taxon>Bacillales</taxon>
        <taxon>Salinicoccaceae</taxon>
        <taxon>Phocicoccus</taxon>
    </lineage>
</organism>
<evidence type="ECO:0000256" key="13">
    <source>
        <dbReference type="PROSITE-ProRule" id="PRU00409"/>
    </source>
</evidence>
<dbReference type="InterPro" id="IPR011054">
    <property type="entry name" value="Rudment_hybrid_motif"/>
</dbReference>
<dbReference type="InterPro" id="IPR000115">
    <property type="entry name" value="PRibGlycinamide_synth"/>
</dbReference>
<dbReference type="Pfam" id="PF02844">
    <property type="entry name" value="GARS_N"/>
    <property type="match status" value="1"/>
</dbReference>
<sequence length="426" mass="47711">MNVAVIGSGGREHAIVKMLSESKNVDEIYAIPGNAGMNDLCEVMYRVQEDDFHAIAGICIERQVDWVIIGPPEPLEKGLADYLIDEYGLTVFGPRKKEAQMETSKVFTKELLRKYNIPTANFEIFRTYSEAEIYLMETNFPKVIKQDGLGSVTGVGVEVVNSLDEAMEALKNLAIVTQDDSIEPLIIEEYMDGEEFSLMVLVNGDTYHAFETIAQDHKSAYAKGIGPNTNGMGAYAPVTHITEDIREEAINQLIEPTINAMVEEDLDYFGVLYLGAMHTSEGVKVVEYNSRFGDPEAQVLMGLLENDFLEMLNKLKNKEPFEMKWKDGFLAGIVLATKNYPMKVDQGLPLYIPEELMDEIFISGVSQTEEGDYISSDGRVLMVTGFAKTIDEAVKKAYDNMDQLSYNPENFYYRKDIAHRALGTPV</sequence>
<name>A0A6V7RCV9_9BACL</name>
<keyword evidence="8 13" id="KW-0067">ATP-binding</keyword>
<dbReference type="SUPFAM" id="SSF52440">
    <property type="entry name" value="PreATP-grasp domain"/>
    <property type="match status" value="1"/>
</dbReference>
<dbReference type="Pfam" id="PF02843">
    <property type="entry name" value="GARS_C"/>
    <property type="match status" value="1"/>
</dbReference>
<keyword evidence="6 13" id="KW-0547">Nucleotide-binding</keyword>
<evidence type="ECO:0000256" key="12">
    <source>
        <dbReference type="HAMAP-Rule" id="MF_00138"/>
    </source>
</evidence>
<keyword evidence="5 12" id="KW-0436">Ligase</keyword>
<dbReference type="Pfam" id="PF01071">
    <property type="entry name" value="GARS_A"/>
    <property type="match status" value="1"/>
</dbReference>
<dbReference type="GO" id="GO:0005524">
    <property type="term" value="F:ATP binding"/>
    <property type="evidence" value="ECO:0007669"/>
    <property type="project" value="UniProtKB-UniRule"/>
</dbReference>
<evidence type="ECO:0000256" key="8">
    <source>
        <dbReference type="ARBA" id="ARBA00022840"/>
    </source>
</evidence>
<dbReference type="NCBIfam" id="TIGR00877">
    <property type="entry name" value="purD"/>
    <property type="match status" value="1"/>
</dbReference>
<dbReference type="SMART" id="SM01209">
    <property type="entry name" value="GARS_A"/>
    <property type="match status" value="1"/>
</dbReference>
<dbReference type="PROSITE" id="PS50975">
    <property type="entry name" value="ATP_GRASP"/>
    <property type="match status" value="1"/>
</dbReference>
<evidence type="ECO:0000256" key="11">
    <source>
        <dbReference type="ARBA" id="ARBA00042864"/>
    </source>
</evidence>
<dbReference type="AlphaFoldDB" id="A0A6V7RCV9"/>
<dbReference type="SUPFAM" id="SSF56059">
    <property type="entry name" value="Glutathione synthetase ATP-binding domain-like"/>
    <property type="match status" value="1"/>
</dbReference>